<protein>
    <submittedName>
        <fullName evidence="1">Uncharacterized protein</fullName>
    </submittedName>
</protein>
<dbReference type="EMBL" id="WMBC01000002">
    <property type="protein sequence ID" value="MTD60305.1"/>
    <property type="molecule type" value="Genomic_DNA"/>
</dbReference>
<evidence type="ECO:0000313" key="1">
    <source>
        <dbReference type="EMBL" id="MTD60305.1"/>
    </source>
</evidence>
<dbReference type="Pfam" id="PF20190">
    <property type="entry name" value="DUF6553"/>
    <property type="match status" value="1"/>
</dbReference>
<organism evidence="1 2">
    <name type="scientific">Blautia luti DSM 14534 = JCM 17040</name>
    <dbReference type="NCBI Taxonomy" id="649762"/>
    <lineage>
        <taxon>Bacteria</taxon>
        <taxon>Bacillati</taxon>
        <taxon>Bacillota</taxon>
        <taxon>Clostridia</taxon>
        <taxon>Lachnospirales</taxon>
        <taxon>Lachnospiraceae</taxon>
        <taxon>Blautia</taxon>
    </lineage>
</organism>
<dbReference type="InterPro" id="IPR046683">
    <property type="entry name" value="DUF6553"/>
</dbReference>
<proteinExistence type="predicted"/>
<comment type="caution">
    <text evidence="1">The sequence shown here is derived from an EMBL/GenBank/DDBJ whole genome shotgun (WGS) entry which is preliminary data.</text>
</comment>
<sequence length="193" mass="22134">MMDTPIITLYYRESDPMKRKMFLDQSIAAGEEEEANAIRKELWEIRYGGKSEVPDTPADGYLALWMALEFNKNASSRLFGAKSARREIVKNLQKMKITEYQGKSALHQELLFRECCHMVRTYMELCEKDKTYNTTLCGIVPISEKSAKNKLHRDIYETAIQVPADVNMQEELGIITRAAKTAYEDYFPGEGGL</sequence>
<name>A0A844GKB2_9FIRM</name>
<reference evidence="1 2" key="1">
    <citation type="submission" date="2019-11" db="EMBL/GenBank/DDBJ databases">
        <title>Draft genome sequence of Blautia luti DSM 14534T, isolated from human stool.</title>
        <authorList>
            <person name="Ortiz R."/>
            <person name="Melis-Arcos F."/>
            <person name="Covarrubias P."/>
            <person name="Cardenas J.P."/>
            <person name="Perez-Donoso J."/>
            <person name="Almonacid D."/>
        </authorList>
    </citation>
    <scope>NUCLEOTIDE SEQUENCE [LARGE SCALE GENOMIC DNA]</scope>
    <source>
        <strain evidence="1 2">DSM 14534</strain>
    </source>
</reference>
<gene>
    <name evidence="1" type="ORF">GKZ57_03270</name>
</gene>
<dbReference type="Proteomes" id="UP000437824">
    <property type="component" value="Unassembled WGS sequence"/>
</dbReference>
<accession>A0A844GKB2</accession>
<dbReference type="AlphaFoldDB" id="A0A844GKB2"/>
<evidence type="ECO:0000313" key="2">
    <source>
        <dbReference type="Proteomes" id="UP000437824"/>
    </source>
</evidence>